<name>D3BAE9_HETP5</name>
<evidence type="ECO:0000256" key="8">
    <source>
        <dbReference type="PROSITE-ProRule" id="PRU10141"/>
    </source>
</evidence>
<dbReference type="GO" id="GO:0004674">
    <property type="term" value="F:protein serine/threonine kinase activity"/>
    <property type="evidence" value="ECO:0007669"/>
    <property type="project" value="UniProtKB-KW"/>
</dbReference>
<feature type="compositionally biased region" description="Low complexity" evidence="9">
    <location>
        <begin position="362"/>
        <end position="408"/>
    </location>
</feature>
<dbReference type="Proteomes" id="UP000001396">
    <property type="component" value="Unassembled WGS sequence"/>
</dbReference>
<feature type="compositionally biased region" description="Low complexity" evidence="9">
    <location>
        <begin position="434"/>
        <end position="444"/>
    </location>
</feature>
<dbReference type="FunFam" id="1.10.510.10:FF:000571">
    <property type="entry name" value="Maternal embryonic leucine zipper kinase"/>
    <property type="match status" value="1"/>
</dbReference>
<dbReference type="SUPFAM" id="SSF48371">
    <property type="entry name" value="ARM repeat"/>
    <property type="match status" value="2"/>
</dbReference>
<sequence length="1196" mass="134193">MTSITNNNNSSNNNKITTPPPPPVSSLTKILTDEKRTTITTLVDKEACGDYILIDIIGKGGFGVVYKGLHKTKGHFSAIKKIKITKRKKGDKTAESQSMLMVEINLLKVLSHHNIVRYYDHIPTTSHSYIVMEFIENGSLEKIVKRHGLLPEGLVNVYIAQVLSGLEYLHRQGVIHRDIKAANLLISTDGSIKLADFGVATKVSDLSADNPDDSFAGTPYWMAPEIIQMQGVSTACDVWSLGCTIIELLTGTPPYFGLAPAAALYKIVQEDHPPIPQGISPALKDFLLQCFKKDENMRSSAKQLLNHPWIKAIVNRNLDNTHQVKNARQEIISYNTQLQEVTSTLDQQPSTRPRSKQPPVPNGQQQQQQSGNYQEQQQQQQQQQHQHQQQQQHQQQKVVQQQGSGQSKSWIQSNSTKDATSRTINAGLTLASPRTNNNNSNTRNTVEDSNHHNNVNDKEKERKAQLTRQLSRFIESDNDDDNFGDIIIKKQQQPVRQPLKLQQNKQQQQQKQVVKQKLEKFADEEGDDDFGSGPANGQQLKMGNSGSSDWDDKGGFDGFSDDDENDQDGNSQPLNLSSLKLKLPSNNEEWDSEIEDTFDSISQWTETDNDVQTTINLQDKQREQITKTIVDIISQLNHYHNSNNTASSETGSLLEKLMELLDRFPDERRLLVSNGEFGVYFRLPIIMFLEMLDQPNSPHHHITLKLINQAMSESSSIMETICILNGIPIITQFASRNYPEQLREEVSIFVLHLCKSSSYSLNMFIAGSRGCRVLVDLVDSDYFNSSTLIHNTLDSISQVFKLHSTLPKTSLCHLFARTQLLNRISLLLHQIFIPTATLTTGSSGDTNKNGAGGAEHHRHSSSVQKLSKDAFERVLSYSVKAADILLFFSTGDALAKEELSSETVMKSIRGVLGEICTWTTIGNDVRAFLLRVLKVIKNLSMDQHNRIKLDNVDMIPTLIGFLGLSPNGIDKITEIYNQVLHSLYHLLLLDKARQDKALKCGILPPLHYIINSRGPLKELALPILFDLVRLSSSSSRIQLWECNTLDKLLELLEDRNWFADAIESIAAWASLESTPVFERLTNELKPSQLLIHIVHTSHIKHPSFSKSLIPLLHLMQSSPVLTERLIEVGLVNSLIECLELDNSSVSKITLLKIVGTVLQKNSNQTSLKPILQRISKQDESEIVKTIADSLLSFFSN</sequence>
<dbReference type="Gene3D" id="1.25.10.10">
    <property type="entry name" value="Leucine-rich Repeat Variant"/>
    <property type="match status" value="1"/>
</dbReference>
<dbReference type="Pfam" id="PF00069">
    <property type="entry name" value="Pkinase"/>
    <property type="match status" value="1"/>
</dbReference>
<comment type="catalytic activity">
    <reaction evidence="7">
        <text>L-seryl-[protein] + ATP = O-phospho-L-seryl-[protein] + ADP + H(+)</text>
        <dbReference type="Rhea" id="RHEA:17989"/>
        <dbReference type="Rhea" id="RHEA-COMP:9863"/>
        <dbReference type="Rhea" id="RHEA-COMP:11604"/>
        <dbReference type="ChEBI" id="CHEBI:15378"/>
        <dbReference type="ChEBI" id="CHEBI:29999"/>
        <dbReference type="ChEBI" id="CHEBI:30616"/>
        <dbReference type="ChEBI" id="CHEBI:83421"/>
        <dbReference type="ChEBI" id="CHEBI:456216"/>
        <dbReference type="EC" id="2.7.11.1"/>
    </reaction>
</comment>
<keyword evidence="12" id="KW-1185">Reference proteome</keyword>
<dbReference type="PANTHER" id="PTHR48012">
    <property type="entry name" value="STERILE20-LIKE KINASE, ISOFORM B-RELATED"/>
    <property type="match status" value="1"/>
</dbReference>
<evidence type="ECO:0000256" key="3">
    <source>
        <dbReference type="ARBA" id="ARBA00022741"/>
    </source>
</evidence>
<dbReference type="CDD" id="cd06627">
    <property type="entry name" value="STKc_Cdc7_like"/>
    <property type="match status" value="1"/>
</dbReference>
<feature type="compositionally biased region" description="Low complexity" evidence="9">
    <location>
        <begin position="568"/>
        <end position="580"/>
    </location>
</feature>
<dbReference type="AlphaFoldDB" id="D3BAE9"/>
<feature type="domain" description="Protein kinase" evidence="10">
    <location>
        <begin position="51"/>
        <end position="310"/>
    </location>
</feature>
<dbReference type="PROSITE" id="PS00108">
    <property type="entry name" value="PROTEIN_KINASE_ST"/>
    <property type="match status" value="1"/>
</dbReference>
<keyword evidence="5 8" id="KW-0067">ATP-binding</keyword>
<evidence type="ECO:0000256" key="1">
    <source>
        <dbReference type="ARBA" id="ARBA00012513"/>
    </source>
</evidence>
<feature type="compositionally biased region" description="Low complexity" evidence="9">
    <location>
        <begin position="1"/>
        <end position="17"/>
    </location>
</feature>
<evidence type="ECO:0000256" key="9">
    <source>
        <dbReference type="SAM" id="MobiDB-lite"/>
    </source>
</evidence>
<protein>
    <recommendedName>
        <fullName evidence="1">non-specific serine/threonine protein kinase</fullName>
        <ecNumber evidence="1">2.7.11.1</ecNumber>
    </recommendedName>
</protein>
<feature type="region of interest" description="Disordered" evidence="9">
    <location>
        <begin position="1"/>
        <end position="24"/>
    </location>
</feature>
<dbReference type="InterPro" id="IPR000719">
    <property type="entry name" value="Prot_kinase_dom"/>
</dbReference>
<dbReference type="PANTHER" id="PTHR48012:SF26">
    <property type="entry name" value="SERINE_THREONINE-PROTEIN KINASE DDB_G0283821-RELATED"/>
    <property type="match status" value="1"/>
</dbReference>
<dbReference type="RefSeq" id="XP_020433653.1">
    <property type="nucleotide sequence ID" value="XM_020576404.1"/>
</dbReference>
<evidence type="ECO:0000256" key="7">
    <source>
        <dbReference type="ARBA" id="ARBA00048679"/>
    </source>
</evidence>
<dbReference type="EMBL" id="ADBJ01000025">
    <property type="protein sequence ID" value="EFA81536.1"/>
    <property type="molecule type" value="Genomic_DNA"/>
</dbReference>
<accession>D3BAE9</accession>
<feature type="binding site" evidence="8">
    <location>
        <position position="81"/>
    </location>
    <ligand>
        <name>ATP</name>
        <dbReference type="ChEBI" id="CHEBI:30616"/>
    </ligand>
</feature>
<feature type="region of interest" description="Disordered" evidence="9">
    <location>
        <begin position="843"/>
        <end position="863"/>
    </location>
</feature>
<keyword evidence="2" id="KW-0723">Serine/threonine-protein kinase</keyword>
<dbReference type="GO" id="GO:0005737">
    <property type="term" value="C:cytoplasm"/>
    <property type="evidence" value="ECO:0007669"/>
    <property type="project" value="TreeGrafter"/>
</dbReference>
<feature type="region of interest" description="Disordered" evidence="9">
    <location>
        <begin position="497"/>
        <end position="580"/>
    </location>
</feature>
<dbReference type="GO" id="GO:0005524">
    <property type="term" value="F:ATP binding"/>
    <property type="evidence" value="ECO:0007669"/>
    <property type="project" value="UniProtKB-UniRule"/>
</dbReference>
<dbReference type="InParanoid" id="D3BAE9"/>
<dbReference type="GeneID" id="31361009"/>
<dbReference type="PROSITE" id="PS50011">
    <property type="entry name" value="PROTEIN_KINASE_DOM"/>
    <property type="match status" value="1"/>
</dbReference>
<dbReference type="InterPro" id="IPR016024">
    <property type="entry name" value="ARM-type_fold"/>
</dbReference>
<evidence type="ECO:0000259" key="10">
    <source>
        <dbReference type="PROSITE" id="PS50011"/>
    </source>
</evidence>
<keyword evidence="4" id="KW-0418">Kinase</keyword>
<evidence type="ECO:0000256" key="4">
    <source>
        <dbReference type="ARBA" id="ARBA00022777"/>
    </source>
</evidence>
<dbReference type="PROSITE" id="PS00107">
    <property type="entry name" value="PROTEIN_KINASE_ATP"/>
    <property type="match status" value="1"/>
</dbReference>
<gene>
    <name evidence="11" type="ORF">PPL_05525</name>
</gene>
<reference evidence="11 12" key="1">
    <citation type="journal article" date="2011" name="Genome Res.">
        <title>Phylogeny-wide analysis of social amoeba genomes highlights ancient origins for complex intercellular communication.</title>
        <authorList>
            <person name="Heidel A.J."/>
            <person name="Lawal H.M."/>
            <person name="Felder M."/>
            <person name="Schilde C."/>
            <person name="Helps N.R."/>
            <person name="Tunggal B."/>
            <person name="Rivero F."/>
            <person name="John U."/>
            <person name="Schleicher M."/>
            <person name="Eichinger L."/>
            <person name="Platzer M."/>
            <person name="Noegel A.A."/>
            <person name="Schaap P."/>
            <person name="Gloeckner G."/>
        </authorList>
    </citation>
    <scope>NUCLEOTIDE SEQUENCE [LARGE SCALE GENOMIC DNA]</scope>
    <source>
        <strain evidence="12">ATCC 26659 / Pp 5 / PN500</strain>
    </source>
</reference>
<dbReference type="STRING" id="670386.D3BAE9"/>
<feature type="compositionally biased region" description="Polar residues" evidence="9">
    <location>
        <begin position="341"/>
        <end position="352"/>
    </location>
</feature>
<dbReference type="InterPro" id="IPR008271">
    <property type="entry name" value="Ser/Thr_kinase_AS"/>
</dbReference>
<dbReference type="InterPro" id="IPR011009">
    <property type="entry name" value="Kinase-like_dom_sf"/>
</dbReference>
<evidence type="ECO:0000256" key="5">
    <source>
        <dbReference type="ARBA" id="ARBA00022840"/>
    </source>
</evidence>
<proteinExistence type="predicted"/>
<feature type="compositionally biased region" description="Polar residues" evidence="9">
    <location>
        <begin position="409"/>
        <end position="426"/>
    </location>
</feature>
<dbReference type="InterPro" id="IPR011989">
    <property type="entry name" value="ARM-like"/>
</dbReference>
<keyword evidence="4" id="KW-0808">Transferase</keyword>
<feature type="region of interest" description="Disordered" evidence="9">
    <location>
        <begin position="341"/>
        <end position="465"/>
    </location>
</feature>
<dbReference type="InterPro" id="IPR050629">
    <property type="entry name" value="STE20/SPS1-PAK"/>
</dbReference>
<evidence type="ECO:0000313" key="12">
    <source>
        <dbReference type="Proteomes" id="UP000001396"/>
    </source>
</evidence>
<keyword evidence="3 8" id="KW-0547">Nucleotide-binding</keyword>
<comment type="caution">
    <text evidence="11">The sequence shown here is derived from an EMBL/GenBank/DDBJ whole genome shotgun (WGS) entry which is preliminary data.</text>
</comment>
<feature type="compositionally biased region" description="Low complexity" evidence="9">
    <location>
        <begin position="497"/>
        <end position="515"/>
    </location>
</feature>
<dbReference type="InterPro" id="IPR017441">
    <property type="entry name" value="Protein_kinase_ATP_BS"/>
</dbReference>
<evidence type="ECO:0000256" key="2">
    <source>
        <dbReference type="ARBA" id="ARBA00022527"/>
    </source>
</evidence>
<evidence type="ECO:0000313" key="11">
    <source>
        <dbReference type="EMBL" id="EFA81536.1"/>
    </source>
</evidence>
<comment type="catalytic activity">
    <reaction evidence="6">
        <text>L-threonyl-[protein] + ATP = O-phospho-L-threonyl-[protein] + ADP + H(+)</text>
        <dbReference type="Rhea" id="RHEA:46608"/>
        <dbReference type="Rhea" id="RHEA-COMP:11060"/>
        <dbReference type="Rhea" id="RHEA-COMP:11605"/>
        <dbReference type="ChEBI" id="CHEBI:15378"/>
        <dbReference type="ChEBI" id="CHEBI:30013"/>
        <dbReference type="ChEBI" id="CHEBI:30616"/>
        <dbReference type="ChEBI" id="CHEBI:61977"/>
        <dbReference type="ChEBI" id="CHEBI:456216"/>
        <dbReference type="EC" id="2.7.11.1"/>
    </reaction>
</comment>
<evidence type="ECO:0000256" key="6">
    <source>
        <dbReference type="ARBA" id="ARBA00047899"/>
    </source>
</evidence>
<dbReference type="SMART" id="SM00220">
    <property type="entry name" value="S_TKc"/>
    <property type="match status" value="1"/>
</dbReference>
<feature type="compositionally biased region" description="Basic and acidic residues" evidence="9">
    <location>
        <begin position="445"/>
        <end position="464"/>
    </location>
</feature>
<dbReference type="EC" id="2.7.11.1" evidence="1"/>
<dbReference type="Gene3D" id="1.10.510.10">
    <property type="entry name" value="Transferase(Phosphotransferase) domain 1"/>
    <property type="match status" value="1"/>
</dbReference>
<dbReference type="OMA" id="STACDVW"/>
<organism evidence="11 12">
    <name type="scientific">Heterostelium pallidum (strain ATCC 26659 / Pp 5 / PN500)</name>
    <name type="common">Cellular slime mold</name>
    <name type="synonym">Polysphondylium pallidum</name>
    <dbReference type="NCBI Taxonomy" id="670386"/>
    <lineage>
        <taxon>Eukaryota</taxon>
        <taxon>Amoebozoa</taxon>
        <taxon>Evosea</taxon>
        <taxon>Eumycetozoa</taxon>
        <taxon>Dictyostelia</taxon>
        <taxon>Acytosteliales</taxon>
        <taxon>Acytosteliaceae</taxon>
        <taxon>Heterostelium</taxon>
    </lineage>
</organism>
<dbReference type="SUPFAM" id="SSF56112">
    <property type="entry name" value="Protein kinase-like (PK-like)"/>
    <property type="match status" value="1"/>
</dbReference>